<keyword evidence="10" id="KW-0472">Membrane</keyword>
<dbReference type="InterPro" id="IPR001128">
    <property type="entry name" value="Cyt_P450"/>
</dbReference>
<gene>
    <name evidence="11" type="ORF">PV05_04733</name>
</gene>
<evidence type="ECO:0000256" key="9">
    <source>
        <dbReference type="RuleBase" id="RU000461"/>
    </source>
</evidence>
<reference evidence="11 12" key="1">
    <citation type="submission" date="2015-01" db="EMBL/GenBank/DDBJ databases">
        <title>The Genome Sequence of Exophiala xenobiotica CBS118157.</title>
        <authorList>
            <consortium name="The Broad Institute Genomics Platform"/>
            <person name="Cuomo C."/>
            <person name="de Hoog S."/>
            <person name="Gorbushina A."/>
            <person name="Stielow B."/>
            <person name="Teixiera M."/>
            <person name="Abouelleil A."/>
            <person name="Chapman S.B."/>
            <person name="Priest M."/>
            <person name="Young S.K."/>
            <person name="Wortman J."/>
            <person name="Nusbaum C."/>
            <person name="Birren B."/>
        </authorList>
    </citation>
    <scope>NUCLEOTIDE SEQUENCE [LARGE SCALE GENOMIC DNA]</scope>
    <source>
        <strain evidence="11 12">CBS 118157</strain>
    </source>
</reference>
<dbReference type="RefSeq" id="XP_013316618.1">
    <property type="nucleotide sequence ID" value="XM_013461164.1"/>
</dbReference>
<evidence type="ECO:0000256" key="4">
    <source>
        <dbReference type="ARBA" id="ARBA00022723"/>
    </source>
</evidence>
<protein>
    <submittedName>
        <fullName evidence="11">Uncharacterized protein</fullName>
    </submittedName>
</protein>
<dbReference type="GO" id="GO:0004497">
    <property type="term" value="F:monooxygenase activity"/>
    <property type="evidence" value="ECO:0007669"/>
    <property type="project" value="UniProtKB-KW"/>
</dbReference>
<dbReference type="PANTHER" id="PTHR24305:SF29">
    <property type="entry name" value="BENZOATE-PARA-HYDROXYLASE"/>
    <property type="match status" value="1"/>
</dbReference>
<evidence type="ECO:0000256" key="2">
    <source>
        <dbReference type="ARBA" id="ARBA00010617"/>
    </source>
</evidence>
<dbReference type="OrthoDB" id="1470350at2759"/>
<dbReference type="Proteomes" id="UP000054342">
    <property type="component" value="Unassembled WGS sequence"/>
</dbReference>
<evidence type="ECO:0000256" key="10">
    <source>
        <dbReference type="SAM" id="Phobius"/>
    </source>
</evidence>
<dbReference type="InterPro" id="IPR050121">
    <property type="entry name" value="Cytochrome_P450_monoxygenase"/>
</dbReference>
<keyword evidence="10" id="KW-1133">Transmembrane helix</keyword>
<dbReference type="PANTHER" id="PTHR24305">
    <property type="entry name" value="CYTOCHROME P450"/>
    <property type="match status" value="1"/>
</dbReference>
<comment type="cofactor">
    <cofactor evidence="1 8">
        <name>heme</name>
        <dbReference type="ChEBI" id="CHEBI:30413"/>
    </cofactor>
</comment>
<dbReference type="GO" id="GO:0005506">
    <property type="term" value="F:iron ion binding"/>
    <property type="evidence" value="ECO:0007669"/>
    <property type="project" value="InterPro"/>
</dbReference>
<dbReference type="STRING" id="348802.A0A0D2F7N0"/>
<dbReference type="InterPro" id="IPR017972">
    <property type="entry name" value="Cyt_P450_CS"/>
</dbReference>
<evidence type="ECO:0000256" key="6">
    <source>
        <dbReference type="ARBA" id="ARBA00023004"/>
    </source>
</evidence>
<keyword evidence="12" id="KW-1185">Reference proteome</keyword>
<dbReference type="SUPFAM" id="SSF48264">
    <property type="entry name" value="Cytochrome P450"/>
    <property type="match status" value="1"/>
</dbReference>
<dbReference type="AlphaFoldDB" id="A0A0D2F7N0"/>
<dbReference type="InterPro" id="IPR036396">
    <property type="entry name" value="Cyt_P450_sf"/>
</dbReference>
<evidence type="ECO:0000256" key="7">
    <source>
        <dbReference type="ARBA" id="ARBA00023033"/>
    </source>
</evidence>
<organism evidence="11 12">
    <name type="scientific">Exophiala xenobiotica</name>
    <dbReference type="NCBI Taxonomy" id="348802"/>
    <lineage>
        <taxon>Eukaryota</taxon>
        <taxon>Fungi</taxon>
        <taxon>Dikarya</taxon>
        <taxon>Ascomycota</taxon>
        <taxon>Pezizomycotina</taxon>
        <taxon>Eurotiomycetes</taxon>
        <taxon>Chaetothyriomycetidae</taxon>
        <taxon>Chaetothyriales</taxon>
        <taxon>Herpotrichiellaceae</taxon>
        <taxon>Exophiala</taxon>
    </lineage>
</organism>
<keyword evidence="7 9" id="KW-0503">Monooxygenase</keyword>
<dbReference type="GO" id="GO:0020037">
    <property type="term" value="F:heme binding"/>
    <property type="evidence" value="ECO:0007669"/>
    <property type="project" value="InterPro"/>
</dbReference>
<feature type="binding site" description="axial binding residue" evidence="8">
    <location>
        <position position="534"/>
    </location>
    <ligand>
        <name>heme</name>
        <dbReference type="ChEBI" id="CHEBI:30413"/>
    </ligand>
    <ligandPart>
        <name>Fe</name>
        <dbReference type="ChEBI" id="CHEBI:18248"/>
    </ligandPart>
</feature>
<comment type="similarity">
    <text evidence="2 9">Belongs to the cytochrome P450 family.</text>
</comment>
<evidence type="ECO:0000313" key="11">
    <source>
        <dbReference type="EMBL" id="KIW56034.1"/>
    </source>
</evidence>
<dbReference type="Pfam" id="PF00067">
    <property type="entry name" value="p450"/>
    <property type="match status" value="1"/>
</dbReference>
<proteinExistence type="inferred from homology"/>
<keyword evidence="6 8" id="KW-0408">Iron</keyword>
<evidence type="ECO:0000256" key="3">
    <source>
        <dbReference type="ARBA" id="ARBA00022617"/>
    </source>
</evidence>
<keyword evidence="10" id="KW-0812">Transmembrane</keyword>
<dbReference type="PRINTS" id="PR00463">
    <property type="entry name" value="EP450I"/>
</dbReference>
<keyword evidence="4 8" id="KW-0479">Metal-binding</keyword>
<dbReference type="CDD" id="cd11061">
    <property type="entry name" value="CYP67-like"/>
    <property type="match status" value="1"/>
</dbReference>
<evidence type="ECO:0000256" key="8">
    <source>
        <dbReference type="PIRSR" id="PIRSR602401-1"/>
    </source>
</evidence>
<dbReference type="GeneID" id="25326641"/>
<dbReference type="PRINTS" id="PR00385">
    <property type="entry name" value="P450"/>
</dbReference>
<dbReference type="PROSITE" id="PS00086">
    <property type="entry name" value="CYTOCHROME_P450"/>
    <property type="match status" value="1"/>
</dbReference>
<dbReference type="InterPro" id="IPR002401">
    <property type="entry name" value="Cyt_P450_E_grp-I"/>
</dbReference>
<evidence type="ECO:0000313" key="12">
    <source>
        <dbReference type="Proteomes" id="UP000054342"/>
    </source>
</evidence>
<evidence type="ECO:0000256" key="5">
    <source>
        <dbReference type="ARBA" id="ARBA00023002"/>
    </source>
</evidence>
<evidence type="ECO:0000256" key="1">
    <source>
        <dbReference type="ARBA" id="ARBA00001971"/>
    </source>
</evidence>
<keyword evidence="3 8" id="KW-0349">Heme</keyword>
<dbReference type="GO" id="GO:0016705">
    <property type="term" value="F:oxidoreductase activity, acting on paired donors, with incorporation or reduction of molecular oxygen"/>
    <property type="evidence" value="ECO:0007669"/>
    <property type="project" value="InterPro"/>
</dbReference>
<name>A0A0D2F7N0_9EURO</name>
<dbReference type="Gene3D" id="1.10.630.10">
    <property type="entry name" value="Cytochrome P450"/>
    <property type="match status" value="1"/>
</dbReference>
<sequence>MRHVRSLPHHRSTTSSGSALIDRSYIYGQFPAVAFQSNTSTGPATELESTINWSLTSTMFQPMSTPEAWSTASRAVLYVLTLSAITFAAYYIIPYVSNKGKMNDIPGPLVAKFSNLWSLYWARQHQLSWVTHDLHNKYGDFVRLAPDHVSISHPDSIRDVMGHGNGFTKSEFYYAFDNIQSGIFTTRDRAAHSRKRKYVSHMFSPKAMVGFEPYMTSAIGTFAQQMNSLIDTGRAGRYTALGAVDPEIRARQGKGEAAIDVAQWSAFLAFDIIGDLAFGEPFGFTALGQDTNGGIKKLRDRGEWCATIGQMPWIKTWTPYFFFDSFFTKGLQATKDLAAIGIAKVEKRKLASRDSSRRDILYYLLSARDPDTGGDLPDLEIKAEALTQLIAGSDTTGNTITHMVDMLCRNPAALKTLQQELDAAYPDPVEPGFVAMFEDCKDLPFTQGVINETLRLRTTVSVGLPRVVPKGGAMVCGRFFEAGTVLSTPTYTTHRDTRVWGPDALEFKPERWTRQGSGELEKAFLGFSYGPRACIGRNVAYMELKKTVATLFRLFEYRLVYPEKDSHIREGFHLKCQELPAFVKRRA</sequence>
<accession>A0A0D2F7N0</accession>
<dbReference type="EMBL" id="KN847319">
    <property type="protein sequence ID" value="KIW56034.1"/>
    <property type="molecule type" value="Genomic_DNA"/>
</dbReference>
<keyword evidence="5 9" id="KW-0560">Oxidoreductase</keyword>
<feature type="transmembrane region" description="Helical" evidence="10">
    <location>
        <begin position="75"/>
        <end position="93"/>
    </location>
</feature>